<comment type="caution">
    <text evidence="11">Lacks conserved residue(s) required for the propagation of feature annotation.</text>
</comment>
<dbReference type="Gene3D" id="3.10.100.10">
    <property type="entry name" value="Mannose-Binding Protein A, subunit A"/>
    <property type="match status" value="1"/>
</dbReference>
<keyword evidence="17" id="KW-0675">Receptor</keyword>
<keyword evidence="6" id="KW-0430">Lectin</keyword>
<evidence type="ECO:0000313" key="18">
    <source>
        <dbReference type="Proteomes" id="UP001279410"/>
    </source>
</evidence>
<gene>
    <name evidence="17" type="ORF">AKAME5_002036600</name>
</gene>
<keyword evidence="10 11" id="KW-1015">Disulfide bond</keyword>
<dbReference type="Proteomes" id="UP001279410">
    <property type="component" value="Unassembled WGS sequence"/>
</dbReference>
<dbReference type="SMART" id="SM00179">
    <property type="entry name" value="EGF_CA"/>
    <property type="match status" value="1"/>
</dbReference>
<feature type="domain" description="EGF-like" evidence="15">
    <location>
        <begin position="314"/>
        <end position="350"/>
    </location>
</feature>
<feature type="region of interest" description="Disordered" evidence="12">
    <location>
        <begin position="168"/>
        <end position="240"/>
    </location>
</feature>
<dbReference type="PROSITE" id="PS50041">
    <property type="entry name" value="C_TYPE_LECTIN_2"/>
    <property type="match status" value="1"/>
</dbReference>
<dbReference type="CDD" id="cd00054">
    <property type="entry name" value="EGF_CA"/>
    <property type="match status" value="1"/>
</dbReference>
<dbReference type="AlphaFoldDB" id="A0AAD3NB16"/>
<sequence length="428" mass="47197">MASWFSSWWIYLWIVILSREVSADSASPPHYTINQIKASFDQATEDCSPGVLTTLATKQEVTDVAGLISKSVLPQRTFTFWIGLKKAKNECVVPVLPLRGFKWTEDGSEESQVTHWMVEPQNTCTTTRCAALQGEFHGSMVTSLGLIAVSCKSTFGFICKLRDGQTRWTSEDRKTTVKPAALEPVTPEPAASEPPKPATPEPKHPTSRPEQENDLNLTTRPELQRPDPGSGSGPASGSYLCHRPTVPGSRSIILDPKNSSRIQVECWSTGLLELRCWGHPTMWRLIDDSPANFTTICQPCSNGFRKDASGNCVDINECSGSTPCRHTCLNTEGSYRCICPDHDKNSTECTKTIDDVVIMNPAGMPDFLIPVLVAVAVLVMLVVIVLVTVKCCLIRRSKKRAMKKLEKMAMKNKDSQDSFTTANEKTAK</sequence>
<dbReference type="EMBL" id="BRZM01000167">
    <property type="protein sequence ID" value="GLD69053.1"/>
    <property type="molecule type" value="Genomic_DNA"/>
</dbReference>
<dbReference type="SUPFAM" id="SSF56436">
    <property type="entry name" value="C-type lectin-like"/>
    <property type="match status" value="1"/>
</dbReference>
<comment type="subcellular location">
    <subcellularLocation>
        <location evidence="1">Membrane</location>
        <topology evidence="1">Single-pass type I membrane protein</topology>
    </subcellularLocation>
</comment>
<keyword evidence="9 13" id="KW-0472">Membrane</keyword>
<evidence type="ECO:0000256" key="3">
    <source>
        <dbReference type="ARBA" id="ARBA00022553"/>
    </source>
</evidence>
<dbReference type="PROSITE" id="PS00010">
    <property type="entry name" value="ASX_HYDROXYL"/>
    <property type="match status" value="1"/>
</dbReference>
<dbReference type="InterPro" id="IPR016187">
    <property type="entry name" value="CTDL_fold"/>
</dbReference>
<evidence type="ECO:0000256" key="1">
    <source>
        <dbReference type="ARBA" id="ARBA00004479"/>
    </source>
</evidence>
<feature type="compositionally biased region" description="Polar residues" evidence="12">
    <location>
        <begin position="417"/>
        <end position="428"/>
    </location>
</feature>
<reference evidence="17" key="1">
    <citation type="submission" date="2022-08" db="EMBL/GenBank/DDBJ databases">
        <title>Genome sequencing of akame (Lates japonicus).</title>
        <authorList>
            <person name="Hashiguchi Y."/>
            <person name="Takahashi H."/>
        </authorList>
    </citation>
    <scope>NUCLEOTIDE SEQUENCE</scope>
    <source>
        <strain evidence="17">Kochi</strain>
    </source>
</reference>
<keyword evidence="4 13" id="KW-0812">Transmembrane</keyword>
<evidence type="ECO:0000256" key="10">
    <source>
        <dbReference type="ARBA" id="ARBA00023157"/>
    </source>
</evidence>
<protein>
    <submittedName>
        <fullName evidence="17">Complement component C1q receptor-like protein</fullName>
    </submittedName>
</protein>
<keyword evidence="7" id="KW-0677">Repeat</keyword>
<keyword evidence="5 14" id="KW-0732">Signal</keyword>
<dbReference type="InterPro" id="IPR000742">
    <property type="entry name" value="EGF"/>
</dbReference>
<evidence type="ECO:0000313" key="17">
    <source>
        <dbReference type="EMBL" id="GLD69053.1"/>
    </source>
</evidence>
<feature type="transmembrane region" description="Helical" evidence="13">
    <location>
        <begin position="367"/>
        <end position="393"/>
    </location>
</feature>
<dbReference type="PROSITE" id="PS01187">
    <property type="entry name" value="EGF_CA"/>
    <property type="match status" value="1"/>
</dbReference>
<feature type="compositionally biased region" description="Basic and acidic residues" evidence="12">
    <location>
        <begin position="201"/>
        <end position="211"/>
    </location>
</feature>
<dbReference type="InterPro" id="IPR051505">
    <property type="entry name" value="C-type_lectin_domain"/>
</dbReference>
<feature type="chain" id="PRO_5042267235" evidence="14">
    <location>
        <begin position="24"/>
        <end position="428"/>
    </location>
</feature>
<dbReference type="InterPro" id="IPR018097">
    <property type="entry name" value="EGF_Ca-bd_CS"/>
</dbReference>
<evidence type="ECO:0000256" key="12">
    <source>
        <dbReference type="SAM" id="MobiDB-lite"/>
    </source>
</evidence>
<comment type="caution">
    <text evidence="17">The sequence shown here is derived from an EMBL/GenBank/DDBJ whole genome shotgun (WGS) entry which is preliminary data.</text>
</comment>
<evidence type="ECO:0000259" key="16">
    <source>
        <dbReference type="PROSITE" id="PS50041"/>
    </source>
</evidence>
<keyword evidence="3" id="KW-0597">Phosphoprotein</keyword>
<dbReference type="Pfam" id="PF00059">
    <property type="entry name" value="Lectin_C"/>
    <property type="match status" value="1"/>
</dbReference>
<dbReference type="InterPro" id="IPR009030">
    <property type="entry name" value="Growth_fac_rcpt_cys_sf"/>
</dbReference>
<dbReference type="InterPro" id="IPR016186">
    <property type="entry name" value="C-type_lectin-like/link_sf"/>
</dbReference>
<organism evidence="17 18">
    <name type="scientific">Lates japonicus</name>
    <name type="common">Japanese lates</name>
    <dbReference type="NCBI Taxonomy" id="270547"/>
    <lineage>
        <taxon>Eukaryota</taxon>
        <taxon>Metazoa</taxon>
        <taxon>Chordata</taxon>
        <taxon>Craniata</taxon>
        <taxon>Vertebrata</taxon>
        <taxon>Euteleostomi</taxon>
        <taxon>Actinopterygii</taxon>
        <taxon>Neopterygii</taxon>
        <taxon>Teleostei</taxon>
        <taxon>Neoteleostei</taxon>
        <taxon>Acanthomorphata</taxon>
        <taxon>Carangaria</taxon>
        <taxon>Carangaria incertae sedis</taxon>
        <taxon>Centropomidae</taxon>
        <taxon>Lates</taxon>
    </lineage>
</organism>
<evidence type="ECO:0000256" key="14">
    <source>
        <dbReference type="SAM" id="SignalP"/>
    </source>
</evidence>
<dbReference type="GO" id="GO:0016020">
    <property type="term" value="C:membrane"/>
    <property type="evidence" value="ECO:0007669"/>
    <property type="project" value="UniProtKB-SubCell"/>
</dbReference>
<feature type="compositionally biased region" description="Basic and acidic residues" evidence="12">
    <location>
        <begin position="407"/>
        <end position="416"/>
    </location>
</feature>
<dbReference type="PANTHER" id="PTHR14789">
    <property type="entry name" value="CHONDROLECTIN VARIANT CHODLFDELTAE"/>
    <property type="match status" value="1"/>
</dbReference>
<dbReference type="GO" id="GO:0005509">
    <property type="term" value="F:calcium ion binding"/>
    <property type="evidence" value="ECO:0007669"/>
    <property type="project" value="InterPro"/>
</dbReference>
<dbReference type="PANTHER" id="PTHR14789:SF8">
    <property type="entry name" value="C-TYPE LECTIN DOMAIN FAMILY 14 MEMBER A PRECURSOR-RELATED"/>
    <property type="match status" value="1"/>
</dbReference>
<feature type="disulfide bond" evidence="11">
    <location>
        <begin position="318"/>
        <end position="328"/>
    </location>
</feature>
<evidence type="ECO:0000256" key="6">
    <source>
        <dbReference type="ARBA" id="ARBA00022734"/>
    </source>
</evidence>
<feature type="domain" description="C-type lectin" evidence="16">
    <location>
        <begin position="31"/>
        <end position="160"/>
    </location>
</feature>
<proteinExistence type="predicted"/>
<accession>A0AAD3NB16</accession>
<dbReference type="InterPro" id="IPR001304">
    <property type="entry name" value="C-type_lectin-like"/>
</dbReference>
<keyword evidence="8 13" id="KW-1133">Transmembrane helix</keyword>
<evidence type="ECO:0000256" key="7">
    <source>
        <dbReference type="ARBA" id="ARBA00022737"/>
    </source>
</evidence>
<dbReference type="PROSITE" id="PS50026">
    <property type="entry name" value="EGF_3"/>
    <property type="match status" value="1"/>
</dbReference>
<dbReference type="GO" id="GO:0030246">
    <property type="term" value="F:carbohydrate binding"/>
    <property type="evidence" value="ECO:0007669"/>
    <property type="project" value="UniProtKB-KW"/>
</dbReference>
<evidence type="ECO:0000256" key="8">
    <source>
        <dbReference type="ARBA" id="ARBA00022989"/>
    </source>
</evidence>
<keyword evidence="2 11" id="KW-0245">EGF-like domain</keyword>
<evidence type="ECO:0000256" key="11">
    <source>
        <dbReference type="PROSITE-ProRule" id="PRU00076"/>
    </source>
</evidence>
<evidence type="ECO:0000256" key="4">
    <source>
        <dbReference type="ARBA" id="ARBA00022692"/>
    </source>
</evidence>
<evidence type="ECO:0000256" key="2">
    <source>
        <dbReference type="ARBA" id="ARBA00022536"/>
    </source>
</evidence>
<evidence type="ECO:0000256" key="5">
    <source>
        <dbReference type="ARBA" id="ARBA00022729"/>
    </source>
</evidence>
<evidence type="ECO:0000256" key="13">
    <source>
        <dbReference type="SAM" id="Phobius"/>
    </source>
</evidence>
<feature type="region of interest" description="Disordered" evidence="12">
    <location>
        <begin position="407"/>
        <end position="428"/>
    </location>
</feature>
<dbReference type="InterPro" id="IPR000152">
    <property type="entry name" value="EGF-type_Asp/Asn_hydroxyl_site"/>
</dbReference>
<dbReference type="SUPFAM" id="SSF57184">
    <property type="entry name" value="Growth factor receptor domain"/>
    <property type="match status" value="1"/>
</dbReference>
<dbReference type="InterPro" id="IPR001881">
    <property type="entry name" value="EGF-like_Ca-bd_dom"/>
</dbReference>
<feature type="signal peptide" evidence="14">
    <location>
        <begin position="1"/>
        <end position="23"/>
    </location>
</feature>
<name>A0AAD3NB16_LATJO</name>
<dbReference type="Gene3D" id="2.10.25.10">
    <property type="entry name" value="Laminin"/>
    <property type="match status" value="1"/>
</dbReference>
<keyword evidence="18" id="KW-1185">Reference proteome</keyword>
<evidence type="ECO:0000256" key="9">
    <source>
        <dbReference type="ARBA" id="ARBA00023136"/>
    </source>
</evidence>
<evidence type="ECO:0000259" key="15">
    <source>
        <dbReference type="PROSITE" id="PS50026"/>
    </source>
</evidence>